<keyword evidence="1" id="KW-0472">Membrane</keyword>
<accession>W8RPJ4</accession>
<dbReference type="AlphaFoldDB" id="W8RPJ4"/>
<name>W8RPJ4_9RHOB</name>
<dbReference type="Proteomes" id="UP000019593">
    <property type="component" value="Chromosome"/>
</dbReference>
<gene>
    <name evidence="2" type="ORF">roselon_00472</name>
</gene>
<feature type="transmembrane region" description="Helical" evidence="1">
    <location>
        <begin position="28"/>
        <end position="56"/>
    </location>
</feature>
<dbReference type="eggNOG" id="ENOG5033719">
    <property type="taxonomic scope" value="Bacteria"/>
</dbReference>
<keyword evidence="1" id="KW-1133">Transmembrane helix</keyword>
<dbReference type="RefSeq" id="WP_025310816.1">
    <property type="nucleotide sequence ID" value="NZ_CP004372.1"/>
</dbReference>
<protein>
    <submittedName>
        <fullName evidence="2">Uncharacterized protein</fullName>
    </submittedName>
</protein>
<sequence>MRALREELAHLRAHKMVYVYQSVPRVMLFRFAIGMAVGLGTVIGASVLLSLIIWALSQIEFIPIIGDWAVGIANEIQALTDGEAE</sequence>
<keyword evidence="3" id="KW-1185">Reference proteome</keyword>
<evidence type="ECO:0000313" key="3">
    <source>
        <dbReference type="Proteomes" id="UP000019593"/>
    </source>
</evidence>
<dbReference type="InterPro" id="IPR043723">
    <property type="entry name" value="DUF5665"/>
</dbReference>
<proteinExistence type="predicted"/>
<dbReference type="KEGG" id="red:roselon_00472"/>
<keyword evidence="1" id="KW-0812">Transmembrane</keyword>
<dbReference type="STRING" id="1294273.roselon_00472"/>
<organism evidence="2 3">
    <name type="scientific">Roseicyclus elongatus DSM 19469</name>
    <dbReference type="NCBI Taxonomy" id="1294273"/>
    <lineage>
        <taxon>Bacteria</taxon>
        <taxon>Pseudomonadati</taxon>
        <taxon>Pseudomonadota</taxon>
        <taxon>Alphaproteobacteria</taxon>
        <taxon>Rhodobacterales</taxon>
        <taxon>Roseobacteraceae</taxon>
        <taxon>Roseicyclus</taxon>
    </lineage>
</organism>
<dbReference type="Pfam" id="PF18910">
    <property type="entry name" value="DUF5665"/>
    <property type="match status" value="1"/>
</dbReference>
<dbReference type="HOGENOM" id="CLU_178559_0_0_5"/>
<reference evidence="2 3" key="1">
    <citation type="submission" date="2013-03" db="EMBL/GenBank/DDBJ databases">
        <authorList>
            <person name="Fiebig A."/>
            <person name="Goeker M."/>
            <person name="Klenk H.-P.P."/>
        </authorList>
    </citation>
    <scope>NUCLEOTIDE SEQUENCE [LARGE SCALE GENOMIC DNA]</scope>
    <source>
        <strain evidence="3">DSM 19469</strain>
    </source>
</reference>
<evidence type="ECO:0000313" key="2">
    <source>
        <dbReference type="EMBL" id="AHM02913.1"/>
    </source>
</evidence>
<evidence type="ECO:0000256" key="1">
    <source>
        <dbReference type="SAM" id="Phobius"/>
    </source>
</evidence>
<dbReference type="EMBL" id="CP004372">
    <property type="protein sequence ID" value="AHM02913.1"/>
    <property type="molecule type" value="Genomic_DNA"/>
</dbReference>